<dbReference type="Gene3D" id="1.10.10.10">
    <property type="entry name" value="Winged helix-like DNA-binding domain superfamily/Winged helix DNA-binding domain"/>
    <property type="match status" value="1"/>
</dbReference>
<accession>A0ABW4QLL5</accession>
<dbReference type="RefSeq" id="WP_204892712.1">
    <property type="nucleotide sequence ID" value="NZ_JBHUFW010000012.1"/>
</dbReference>
<keyword evidence="3" id="KW-0804">Transcription</keyword>
<dbReference type="PROSITE" id="PS50995">
    <property type="entry name" value="HTH_MARR_2"/>
    <property type="match status" value="1"/>
</dbReference>
<name>A0ABW4QLL5_9BACL</name>
<dbReference type="PRINTS" id="PR00598">
    <property type="entry name" value="HTHMARR"/>
</dbReference>
<evidence type="ECO:0000313" key="5">
    <source>
        <dbReference type="EMBL" id="MFD1864517.1"/>
    </source>
</evidence>
<evidence type="ECO:0000256" key="1">
    <source>
        <dbReference type="ARBA" id="ARBA00023015"/>
    </source>
</evidence>
<protein>
    <submittedName>
        <fullName evidence="5">MarR family winged helix-turn-helix transcriptional regulator</fullName>
    </submittedName>
</protein>
<dbReference type="Pfam" id="PF01047">
    <property type="entry name" value="MarR"/>
    <property type="match status" value="1"/>
</dbReference>
<dbReference type="SMART" id="SM00347">
    <property type="entry name" value="HTH_MARR"/>
    <property type="match status" value="1"/>
</dbReference>
<keyword evidence="6" id="KW-1185">Reference proteome</keyword>
<gene>
    <name evidence="5" type="ORF">ACFSDB_16560</name>
</gene>
<keyword evidence="2" id="KW-0238">DNA-binding</keyword>
<evidence type="ECO:0000259" key="4">
    <source>
        <dbReference type="PROSITE" id="PS50995"/>
    </source>
</evidence>
<keyword evidence="1" id="KW-0805">Transcription regulation</keyword>
<dbReference type="Proteomes" id="UP001597273">
    <property type="component" value="Unassembled WGS sequence"/>
</dbReference>
<proteinExistence type="predicted"/>
<dbReference type="InterPro" id="IPR000835">
    <property type="entry name" value="HTH_MarR-typ"/>
</dbReference>
<dbReference type="SUPFAM" id="SSF46785">
    <property type="entry name" value="Winged helix' DNA-binding domain"/>
    <property type="match status" value="1"/>
</dbReference>
<dbReference type="InterPro" id="IPR036390">
    <property type="entry name" value="WH_DNA-bd_sf"/>
</dbReference>
<dbReference type="InterPro" id="IPR036388">
    <property type="entry name" value="WH-like_DNA-bd_sf"/>
</dbReference>
<dbReference type="PANTHER" id="PTHR42756">
    <property type="entry name" value="TRANSCRIPTIONAL REGULATOR, MARR"/>
    <property type="match status" value="1"/>
</dbReference>
<feature type="domain" description="HTH marR-type" evidence="4">
    <location>
        <begin position="2"/>
        <end position="133"/>
    </location>
</feature>
<reference evidence="6" key="1">
    <citation type="journal article" date="2019" name="Int. J. Syst. Evol. Microbiol.">
        <title>The Global Catalogue of Microorganisms (GCM) 10K type strain sequencing project: providing services to taxonomists for standard genome sequencing and annotation.</title>
        <authorList>
            <consortium name="The Broad Institute Genomics Platform"/>
            <consortium name="The Broad Institute Genome Sequencing Center for Infectious Disease"/>
            <person name="Wu L."/>
            <person name="Ma J."/>
        </authorList>
    </citation>
    <scope>NUCLEOTIDE SEQUENCE [LARGE SCALE GENOMIC DNA]</scope>
    <source>
        <strain evidence="6">CGMCC 1.15475</strain>
    </source>
</reference>
<comment type="caution">
    <text evidence="5">The sequence shown here is derived from an EMBL/GenBank/DDBJ whole genome shotgun (WGS) entry which is preliminary data.</text>
</comment>
<evidence type="ECO:0000256" key="3">
    <source>
        <dbReference type="ARBA" id="ARBA00023163"/>
    </source>
</evidence>
<dbReference type="PANTHER" id="PTHR42756:SF1">
    <property type="entry name" value="TRANSCRIPTIONAL REPRESSOR OF EMRAB OPERON"/>
    <property type="match status" value="1"/>
</dbReference>
<organism evidence="5 6">
    <name type="scientific">Planococcus chinensis</name>
    <dbReference type="NCBI Taxonomy" id="272917"/>
    <lineage>
        <taxon>Bacteria</taxon>
        <taxon>Bacillati</taxon>
        <taxon>Bacillota</taxon>
        <taxon>Bacilli</taxon>
        <taxon>Bacillales</taxon>
        <taxon>Caryophanaceae</taxon>
        <taxon>Planococcus</taxon>
    </lineage>
</organism>
<sequence length="142" mass="16629">MQKMLFHEVHQKSRLSVKEVNDALKEFGLYSSQWSILFCLKQFGPMTQKGIWQYLNVEAPTVARTVQRLEETGWVMRKEGEDKRERIVHLSERAEGKVKEIERRIVGVEEKLLTSLSEAEQRQLMELLQKIGSSSEREADHE</sequence>
<dbReference type="EMBL" id="JBHUFW010000012">
    <property type="protein sequence ID" value="MFD1864517.1"/>
    <property type="molecule type" value="Genomic_DNA"/>
</dbReference>
<evidence type="ECO:0000313" key="6">
    <source>
        <dbReference type="Proteomes" id="UP001597273"/>
    </source>
</evidence>
<evidence type="ECO:0000256" key="2">
    <source>
        <dbReference type="ARBA" id="ARBA00023125"/>
    </source>
</evidence>